<keyword evidence="4 7" id="KW-0812">Transmembrane</keyword>
<feature type="domain" description="ABC transmembrane type-1" evidence="8">
    <location>
        <begin position="78"/>
        <end position="297"/>
    </location>
</feature>
<feature type="transmembrane region" description="Helical" evidence="7">
    <location>
        <begin position="118"/>
        <end position="141"/>
    </location>
</feature>
<dbReference type="Proteomes" id="UP001589793">
    <property type="component" value="Unassembled WGS sequence"/>
</dbReference>
<evidence type="ECO:0000313" key="9">
    <source>
        <dbReference type="EMBL" id="MFC0672341.1"/>
    </source>
</evidence>
<comment type="caution">
    <text evidence="9">The sequence shown here is derived from an EMBL/GenBank/DDBJ whole genome shotgun (WGS) entry which is preliminary data.</text>
</comment>
<keyword evidence="6 7" id="KW-0472">Membrane</keyword>
<feature type="transmembrane region" description="Helical" evidence="7">
    <location>
        <begin position="20"/>
        <end position="41"/>
    </location>
</feature>
<keyword evidence="2 7" id="KW-0813">Transport</keyword>
<proteinExistence type="inferred from homology"/>
<dbReference type="InterPro" id="IPR051393">
    <property type="entry name" value="ABC_transporter_permease"/>
</dbReference>
<evidence type="ECO:0000313" key="10">
    <source>
        <dbReference type="Proteomes" id="UP001589793"/>
    </source>
</evidence>
<dbReference type="InterPro" id="IPR035906">
    <property type="entry name" value="MetI-like_sf"/>
</dbReference>
<feature type="transmembrane region" description="Helical" evidence="7">
    <location>
        <begin position="229"/>
        <end position="249"/>
    </location>
</feature>
<comment type="similarity">
    <text evidence="7">Belongs to the binding-protein-dependent transport system permease family.</text>
</comment>
<dbReference type="Pfam" id="PF00528">
    <property type="entry name" value="BPD_transp_1"/>
    <property type="match status" value="1"/>
</dbReference>
<dbReference type="Gene3D" id="1.10.3720.10">
    <property type="entry name" value="MetI-like"/>
    <property type="match status" value="1"/>
</dbReference>
<dbReference type="PANTHER" id="PTHR30193:SF44">
    <property type="entry name" value="LACTOSE TRANSPORT SYSTEM PERMEASE PROTEIN LACF"/>
    <property type="match status" value="1"/>
</dbReference>
<evidence type="ECO:0000256" key="6">
    <source>
        <dbReference type="ARBA" id="ARBA00023136"/>
    </source>
</evidence>
<reference evidence="9 10" key="1">
    <citation type="submission" date="2024-09" db="EMBL/GenBank/DDBJ databases">
        <authorList>
            <person name="Sun Q."/>
            <person name="Mori K."/>
        </authorList>
    </citation>
    <scope>NUCLEOTIDE SEQUENCE [LARGE SCALE GENOMIC DNA]</scope>
    <source>
        <strain evidence="9 10">CICC 10874</strain>
    </source>
</reference>
<feature type="transmembrane region" description="Helical" evidence="7">
    <location>
        <begin position="170"/>
        <end position="195"/>
    </location>
</feature>
<dbReference type="CDD" id="cd06261">
    <property type="entry name" value="TM_PBP2"/>
    <property type="match status" value="1"/>
</dbReference>
<dbReference type="InterPro" id="IPR000515">
    <property type="entry name" value="MetI-like"/>
</dbReference>
<gene>
    <name evidence="9" type="ORF">ACFFF6_00070</name>
</gene>
<evidence type="ECO:0000256" key="4">
    <source>
        <dbReference type="ARBA" id="ARBA00022692"/>
    </source>
</evidence>
<accession>A0ABV6R5S6</accession>
<evidence type="ECO:0000256" key="5">
    <source>
        <dbReference type="ARBA" id="ARBA00022989"/>
    </source>
</evidence>
<sequence>MTAASPLAPARPRSRPRERYWPYLVPMTAGFLVIVLIPLLANVGISLFDWRGGASDMEWVGLRNYTDLLSDELFWRSFQNSLLMIVAIVVVPTLAGLVLAALLFNLVAPRYGSRIASFLRGSFYLPQILPIAVAGFIWSWVMNTDAGAVNSFLRGIGVQDPPDWLGDPRIAMLTVMLMMVWLQLGYPLVIFMAALGRVDPSLYEAADLDGASFGQQLRRITIPEIRPEIFIVSLTATVAALKVFAPILILTGGGPEGSTVVPSYYAYRNFFELSEVGYGSAIATVMAGVILVVALVMLWFQRRTENA</sequence>
<feature type="transmembrane region" description="Helical" evidence="7">
    <location>
        <begin position="278"/>
        <end position="300"/>
    </location>
</feature>
<dbReference type="SUPFAM" id="SSF161098">
    <property type="entry name" value="MetI-like"/>
    <property type="match status" value="1"/>
</dbReference>
<evidence type="ECO:0000256" key="3">
    <source>
        <dbReference type="ARBA" id="ARBA00022475"/>
    </source>
</evidence>
<organism evidence="9 10">
    <name type="scientific">Brachybacterium hainanense</name>
    <dbReference type="NCBI Taxonomy" id="1541174"/>
    <lineage>
        <taxon>Bacteria</taxon>
        <taxon>Bacillati</taxon>
        <taxon>Actinomycetota</taxon>
        <taxon>Actinomycetes</taxon>
        <taxon>Micrococcales</taxon>
        <taxon>Dermabacteraceae</taxon>
        <taxon>Brachybacterium</taxon>
    </lineage>
</organism>
<dbReference type="PANTHER" id="PTHR30193">
    <property type="entry name" value="ABC TRANSPORTER PERMEASE PROTEIN"/>
    <property type="match status" value="1"/>
</dbReference>
<evidence type="ECO:0000259" key="8">
    <source>
        <dbReference type="PROSITE" id="PS50928"/>
    </source>
</evidence>
<dbReference type="RefSeq" id="WP_376977074.1">
    <property type="nucleotide sequence ID" value="NZ_JBHLSV010000001.1"/>
</dbReference>
<keyword evidence="5 7" id="KW-1133">Transmembrane helix</keyword>
<keyword evidence="3" id="KW-1003">Cell membrane</keyword>
<evidence type="ECO:0000256" key="1">
    <source>
        <dbReference type="ARBA" id="ARBA00004651"/>
    </source>
</evidence>
<dbReference type="EMBL" id="JBHLSV010000001">
    <property type="protein sequence ID" value="MFC0672341.1"/>
    <property type="molecule type" value="Genomic_DNA"/>
</dbReference>
<feature type="transmembrane region" description="Helical" evidence="7">
    <location>
        <begin position="82"/>
        <end position="106"/>
    </location>
</feature>
<dbReference type="PROSITE" id="PS50928">
    <property type="entry name" value="ABC_TM1"/>
    <property type="match status" value="1"/>
</dbReference>
<comment type="subcellular location">
    <subcellularLocation>
        <location evidence="1 7">Cell membrane</location>
        <topology evidence="1 7">Multi-pass membrane protein</topology>
    </subcellularLocation>
</comment>
<keyword evidence="10" id="KW-1185">Reference proteome</keyword>
<evidence type="ECO:0000256" key="2">
    <source>
        <dbReference type="ARBA" id="ARBA00022448"/>
    </source>
</evidence>
<protein>
    <submittedName>
        <fullName evidence="9">Carbohydrate ABC transporter permease</fullName>
    </submittedName>
</protein>
<name>A0ABV6R5S6_9MICO</name>
<evidence type="ECO:0000256" key="7">
    <source>
        <dbReference type="RuleBase" id="RU363032"/>
    </source>
</evidence>